<evidence type="ECO:0000313" key="2">
    <source>
        <dbReference type="EMBL" id="KRT78404.1"/>
    </source>
</evidence>
<keyword evidence="3" id="KW-1185">Reference proteome</keyword>
<dbReference type="Gene3D" id="3.90.1200.10">
    <property type="match status" value="1"/>
</dbReference>
<protein>
    <submittedName>
        <fullName evidence="2">Phosphotransferase</fullName>
    </submittedName>
</protein>
<dbReference type="GO" id="GO:0016740">
    <property type="term" value="F:transferase activity"/>
    <property type="evidence" value="ECO:0007669"/>
    <property type="project" value="UniProtKB-KW"/>
</dbReference>
<dbReference type="AlphaFoldDB" id="A0A0T6ATS9"/>
<dbReference type="Proteomes" id="UP000051574">
    <property type="component" value="Unassembled WGS sequence"/>
</dbReference>
<comment type="caution">
    <text evidence="2">The sequence shown here is derived from an EMBL/GenBank/DDBJ whole genome shotgun (WGS) entry which is preliminary data.</text>
</comment>
<dbReference type="PANTHER" id="PTHR11012:SF30">
    <property type="entry name" value="PROTEIN KINASE-LIKE DOMAIN-CONTAINING"/>
    <property type="match status" value="1"/>
</dbReference>
<proteinExistence type="predicted"/>
<dbReference type="SMART" id="SM00587">
    <property type="entry name" value="CHK"/>
    <property type="match status" value="1"/>
</dbReference>
<dbReference type="Pfam" id="PF02958">
    <property type="entry name" value="EcKL"/>
    <property type="match status" value="1"/>
</dbReference>
<dbReference type="OrthoDB" id="8250698at2759"/>
<accession>A0A0T6ATS9</accession>
<reference evidence="2 3" key="1">
    <citation type="submission" date="2015-09" db="EMBL/GenBank/DDBJ databases">
        <title>Draft genome of the scarab beetle Oryctes borbonicus.</title>
        <authorList>
            <person name="Meyer J.M."/>
            <person name="Markov G.V."/>
            <person name="Baskaran P."/>
            <person name="Herrmann M."/>
            <person name="Sommer R.J."/>
            <person name="Roedelsperger C."/>
        </authorList>
    </citation>
    <scope>NUCLEOTIDE SEQUENCE [LARGE SCALE GENOMIC DNA]</scope>
    <source>
        <strain evidence="2">OB123</strain>
        <tissue evidence="2">Whole animal</tissue>
    </source>
</reference>
<dbReference type="SUPFAM" id="SSF56112">
    <property type="entry name" value="Protein kinase-like (PK-like)"/>
    <property type="match status" value="1"/>
</dbReference>
<evidence type="ECO:0000259" key="1">
    <source>
        <dbReference type="SMART" id="SM00587"/>
    </source>
</evidence>
<dbReference type="InterPro" id="IPR011009">
    <property type="entry name" value="Kinase-like_dom_sf"/>
</dbReference>
<feature type="domain" description="CHK kinase-like" evidence="1">
    <location>
        <begin position="125"/>
        <end position="315"/>
    </location>
</feature>
<dbReference type="PANTHER" id="PTHR11012">
    <property type="entry name" value="PROTEIN KINASE-LIKE DOMAIN-CONTAINING"/>
    <property type="match status" value="1"/>
</dbReference>
<keyword evidence="2" id="KW-0808">Transferase</keyword>
<organism evidence="2 3">
    <name type="scientific">Oryctes borbonicus</name>
    <dbReference type="NCBI Taxonomy" id="1629725"/>
    <lineage>
        <taxon>Eukaryota</taxon>
        <taxon>Metazoa</taxon>
        <taxon>Ecdysozoa</taxon>
        <taxon>Arthropoda</taxon>
        <taxon>Hexapoda</taxon>
        <taxon>Insecta</taxon>
        <taxon>Pterygota</taxon>
        <taxon>Neoptera</taxon>
        <taxon>Endopterygota</taxon>
        <taxon>Coleoptera</taxon>
        <taxon>Polyphaga</taxon>
        <taxon>Scarabaeiformia</taxon>
        <taxon>Scarabaeidae</taxon>
        <taxon>Dynastinae</taxon>
        <taxon>Oryctes</taxon>
    </lineage>
</organism>
<sequence length="400" mass="45887">MTIDLPLCTEDVNNTLQDIVSTQGFSKPEIVFLTGSNIGQGYLSVDTAVKITEADRELNLFIKTAPKHKSIREVFQIRTAYLNELRFYENIYPELDKFYLEKTSKPLNIAPKFYSGNNEENKEVIALENLKAEGFNVPPAKKVLEKEEVVTLMRTYAKLHGTSLALRDQKQDLFDDITKDIPDFFYGLFKTAIQDNDLMGVYGILERNLEKTPDNEMILEKFKYLVDNMHETLVKIKDFHGDYRVITHGDCNCNNLMFRNKEELRLIDYQGMKLASPALDLSYVFYATSTSEDNFIQLDYFLDQYYEALSATVIELGSNPQALFPKELIKEDWKTFCGFSVAMAVYTAISMFCEGGAPNIVDLIVNPPTTEDDNRYVINEDECTKWTTCLFKHLISNGFL</sequence>
<name>A0A0T6ATS9_9SCAR</name>
<dbReference type="InterPro" id="IPR015897">
    <property type="entry name" value="CHK_kinase-like"/>
</dbReference>
<gene>
    <name evidence="2" type="ORF">AMK59_7344</name>
</gene>
<evidence type="ECO:0000313" key="3">
    <source>
        <dbReference type="Proteomes" id="UP000051574"/>
    </source>
</evidence>
<dbReference type="InterPro" id="IPR004119">
    <property type="entry name" value="EcKL"/>
</dbReference>
<dbReference type="EMBL" id="LJIG01022849">
    <property type="protein sequence ID" value="KRT78404.1"/>
    <property type="molecule type" value="Genomic_DNA"/>
</dbReference>